<dbReference type="Proteomes" id="UP000596092">
    <property type="component" value="Chromosome"/>
</dbReference>
<protein>
    <submittedName>
        <fullName evidence="1">Uncharacterized protein</fullName>
    </submittedName>
</protein>
<keyword evidence="2" id="KW-1185">Reference proteome</keyword>
<reference evidence="1 2" key="1">
    <citation type="submission" date="2020-05" db="EMBL/GenBank/DDBJ databases">
        <title>Complete genome of Desulfobulbus oligotrophicus.</title>
        <authorList>
            <person name="Podar M."/>
        </authorList>
    </citation>
    <scope>NUCLEOTIDE SEQUENCE [LARGE SCALE GENOMIC DNA]</scope>
    <source>
        <strain evidence="1 2">Prop6</strain>
    </source>
</reference>
<organism evidence="1 2">
    <name type="scientific">Desulfobulbus oligotrophicus</name>
    <dbReference type="NCBI Taxonomy" id="1909699"/>
    <lineage>
        <taxon>Bacteria</taxon>
        <taxon>Pseudomonadati</taxon>
        <taxon>Thermodesulfobacteriota</taxon>
        <taxon>Desulfobulbia</taxon>
        <taxon>Desulfobulbales</taxon>
        <taxon>Desulfobulbaceae</taxon>
        <taxon>Desulfobulbus</taxon>
    </lineage>
</organism>
<dbReference type="EMBL" id="CP054140">
    <property type="protein sequence ID" value="QQG66341.1"/>
    <property type="molecule type" value="Genomic_DNA"/>
</dbReference>
<evidence type="ECO:0000313" key="2">
    <source>
        <dbReference type="Proteomes" id="UP000596092"/>
    </source>
</evidence>
<name>A0A7T5VEI8_9BACT</name>
<dbReference type="RefSeq" id="WP_199262412.1">
    <property type="nucleotide sequence ID" value="NZ_CP054140.1"/>
</dbReference>
<dbReference type="KEGG" id="dog:HP555_10920"/>
<accession>A0A7T5VEI8</accession>
<sequence length="49" mass="5443">MSHSEINEMVGELVRIGLDENTISCLVRAAIDEQPRAAMDKLPLYQVDA</sequence>
<proteinExistence type="predicted"/>
<gene>
    <name evidence="1" type="ORF">HP555_10920</name>
</gene>
<dbReference type="AlphaFoldDB" id="A0A7T5VEI8"/>
<evidence type="ECO:0000313" key="1">
    <source>
        <dbReference type="EMBL" id="QQG66341.1"/>
    </source>
</evidence>